<name>T1L2E6_TETUR</name>
<keyword evidence="2" id="KW-0472">Membrane</keyword>
<dbReference type="Pfam" id="PF08434">
    <property type="entry name" value="CLCA"/>
    <property type="match status" value="1"/>
</dbReference>
<reference evidence="4" key="2">
    <citation type="submission" date="2015-06" db="UniProtKB">
        <authorList>
            <consortium name="EnsemblMetazoa"/>
        </authorList>
    </citation>
    <scope>IDENTIFICATION</scope>
</reference>
<sequence>MAQPIYDRLLPTLDYNFNIHSYNSKLDKYETISNGNHFGCNKSIGSLVKCAFLCFLLFIVLTDASQNSIHVDNNSYKDIVISFDPAISTNLVSTLLENVEEKIQQVSDHLFTATNQSLCFGEVILLLPDHWSSKIGNRRLNTTRSFTPLDTDIYINSNGEMFNEEPFTQQYGQCGVGGKLIHVSKEVFLKKDNGNVDVKTILHQWAAYRYGVFSEHGFRNDKFHPDYTVDTSERLIMTSCASNVEGETMDIIVSPVSPSADCFSRPLSDSFPPTNSCSLSTAPSTIVSSLMFSPRLSSVSTFCSEDNHDAFSPTKQNRLCDGKSINEVIRSHPDFRGLQSNANKCNTKFTLVTEKRPRIGVFVDFILDHDDSMIMHPILTFFKPYNPLILQLQPHEAGVLTADDFTHGHPEDVPVCFDCAMEHIRGNVKNVENSITHLYLVTAGHYRTDRFPLESYAKELLSYDIKVKVVIYPYRPEANYSTLLRFAQAASAELFVIPHIDAKRPGSTYNRIAFLETLVLAQDNLHPSELVVLAKNTTSETTDYSFKFNVDQSLIEANYSIKVLLLCHTEDSCTDRRIAHKVFINDVPVKVKGQRLASYSNTYTFNAHPERGQDGVWEVKWTGLDDTKVSYITAIAVTPDSAKVPSLESNFFTGSCWLSHKQPIISPTSRDRVYAYVSLTKKLHEYVHNASVAIAFYDEVGALVSMAPMVDDGLGDPDITRGDGVWSYLLSDLPVKRFIRAEAIITSERFTLYPGLMDRPCCGSAVPEQPVVQGYKDLNRVLSCGSFYIDDASSTDMFVRSSRTFDLSVSLVDETRYIVKVDFTLPTGAHSIEDIKIFNWTERPFIRSSFDSYGVRLFSVFEQGLNKYSKEFEIPKGTVSISGPYVIAAQLKDPTGAKSLSNLVNIYLNAGPGRSFFSGSDGSGILGIWHVTFIVVGSFLFILVILLFIICLVAGRKRRGTDSGRHSNGSNGSINVKEEAKKKIPPGSMGTENPDKSVYRSYSDGLMGVKGDDISDIGHHHIHSHHITSNHLTHQTSHLQHQQLQQVPPSQQQQLNQPTYQNSSVNLDNGIKGISPVDSIPANKLLSHYDKVKQAKQRNEPLPVMRIEDITDIGSVHNASSLSDNDSRFRGSVTGLPDDPFVTMSNDLNSWRYPVPVDQYQYYNPHANYVPQNTNHLPNSVIEWRNSYDGSETISDYDPRYGTVDKQTTAVSQV</sequence>
<feature type="compositionally biased region" description="Low complexity" evidence="1">
    <location>
        <begin position="1030"/>
        <end position="1061"/>
    </location>
</feature>
<keyword evidence="2" id="KW-1133">Transmembrane helix</keyword>
<reference evidence="5" key="1">
    <citation type="submission" date="2011-08" db="EMBL/GenBank/DDBJ databases">
        <authorList>
            <person name="Rombauts S."/>
        </authorList>
    </citation>
    <scope>NUCLEOTIDE SEQUENCE</scope>
    <source>
        <strain evidence="5">London</strain>
    </source>
</reference>
<dbReference type="InterPro" id="IPR013642">
    <property type="entry name" value="CLCA_N"/>
</dbReference>
<evidence type="ECO:0000313" key="5">
    <source>
        <dbReference type="Proteomes" id="UP000015104"/>
    </source>
</evidence>
<dbReference type="Proteomes" id="UP000015104">
    <property type="component" value="Unassembled WGS sequence"/>
</dbReference>
<feature type="region of interest" description="Disordered" evidence="1">
    <location>
        <begin position="1027"/>
        <end position="1061"/>
    </location>
</feature>
<dbReference type="OrthoDB" id="687730at2759"/>
<gene>
    <name evidence="4" type="primary">107369632</name>
</gene>
<keyword evidence="2" id="KW-0812">Transmembrane</keyword>
<dbReference type="eggNOG" id="ENOG502QRRD">
    <property type="taxonomic scope" value="Eukaryota"/>
</dbReference>
<feature type="region of interest" description="Disordered" evidence="1">
    <location>
        <begin position="959"/>
        <end position="997"/>
    </location>
</feature>
<keyword evidence="5" id="KW-1185">Reference proteome</keyword>
<protein>
    <recommendedName>
        <fullName evidence="3">Calcium-activated chloride channel N-terminal domain-containing protein</fullName>
    </recommendedName>
</protein>
<accession>T1L2E6</accession>
<dbReference type="AlphaFoldDB" id="T1L2E6"/>
<proteinExistence type="predicted"/>
<feature type="transmembrane region" description="Helical" evidence="2">
    <location>
        <begin position="928"/>
        <end position="955"/>
    </location>
</feature>
<evidence type="ECO:0000259" key="3">
    <source>
        <dbReference type="Pfam" id="PF08434"/>
    </source>
</evidence>
<dbReference type="HOGENOM" id="CLU_269401_0_0_1"/>
<feature type="domain" description="Calcium-activated chloride channel N-terminal" evidence="3">
    <location>
        <begin position="69"/>
        <end position="336"/>
    </location>
</feature>
<dbReference type="STRING" id="32264.T1L2E6"/>
<dbReference type="EnsemblMetazoa" id="tetur33g00640.1">
    <property type="protein sequence ID" value="tetur33g00640.1"/>
    <property type="gene ID" value="tetur33g00640"/>
</dbReference>
<organism evidence="4 5">
    <name type="scientific">Tetranychus urticae</name>
    <name type="common">Two-spotted spider mite</name>
    <dbReference type="NCBI Taxonomy" id="32264"/>
    <lineage>
        <taxon>Eukaryota</taxon>
        <taxon>Metazoa</taxon>
        <taxon>Ecdysozoa</taxon>
        <taxon>Arthropoda</taxon>
        <taxon>Chelicerata</taxon>
        <taxon>Arachnida</taxon>
        <taxon>Acari</taxon>
        <taxon>Acariformes</taxon>
        <taxon>Trombidiformes</taxon>
        <taxon>Prostigmata</taxon>
        <taxon>Eleutherengona</taxon>
        <taxon>Raphignathae</taxon>
        <taxon>Tetranychoidea</taxon>
        <taxon>Tetranychidae</taxon>
        <taxon>Tetranychus</taxon>
    </lineage>
</organism>
<evidence type="ECO:0000313" key="4">
    <source>
        <dbReference type="EnsemblMetazoa" id="tetur33g00640.1"/>
    </source>
</evidence>
<dbReference type="EMBL" id="CAEY01000945">
    <property type="status" value="NOT_ANNOTATED_CDS"/>
    <property type="molecule type" value="Genomic_DNA"/>
</dbReference>
<evidence type="ECO:0000256" key="1">
    <source>
        <dbReference type="SAM" id="MobiDB-lite"/>
    </source>
</evidence>
<evidence type="ECO:0000256" key="2">
    <source>
        <dbReference type="SAM" id="Phobius"/>
    </source>
</evidence>